<sequence length="69" mass="7556">MDNLTITQYICEATDMSSGPRLTGASTRKHSRFPFALGYLYGISNRGVDMTRPSAQMRSIANDEVGHCG</sequence>
<organism evidence="1 2">
    <name type="scientific">Paragonimus westermani</name>
    <dbReference type="NCBI Taxonomy" id="34504"/>
    <lineage>
        <taxon>Eukaryota</taxon>
        <taxon>Metazoa</taxon>
        <taxon>Spiralia</taxon>
        <taxon>Lophotrochozoa</taxon>
        <taxon>Platyhelminthes</taxon>
        <taxon>Trematoda</taxon>
        <taxon>Digenea</taxon>
        <taxon>Plagiorchiida</taxon>
        <taxon>Troglotremata</taxon>
        <taxon>Troglotrematidae</taxon>
        <taxon>Paragonimus</taxon>
    </lineage>
</organism>
<dbReference type="Proteomes" id="UP000699462">
    <property type="component" value="Unassembled WGS sequence"/>
</dbReference>
<proteinExistence type="predicted"/>
<name>A0A8T0DHD2_9TREM</name>
<evidence type="ECO:0000313" key="1">
    <source>
        <dbReference type="EMBL" id="KAF8567080.1"/>
    </source>
</evidence>
<reference evidence="1 2" key="1">
    <citation type="submission" date="2019-07" db="EMBL/GenBank/DDBJ databases">
        <title>Annotation for the trematode Paragonimus westermani.</title>
        <authorList>
            <person name="Choi Y.-J."/>
        </authorList>
    </citation>
    <scope>NUCLEOTIDE SEQUENCE [LARGE SCALE GENOMIC DNA]</scope>
    <source>
        <strain evidence="1">180907_Pwestermani</strain>
    </source>
</reference>
<dbReference type="EMBL" id="JTDF01004227">
    <property type="protein sequence ID" value="KAF8567080.1"/>
    <property type="molecule type" value="Genomic_DNA"/>
</dbReference>
<gene>
    <name evidence="1" type="ORF">P879_07853</name>
</gene>
<protein>
    <submittedName>
        <fullName evidence="1">Uncharacterized protein</fullName>
    </submittedName>
</protein>
<keyword evidence="2" id="KW-1185">Reference proteome</keyword>
<evidence type="ECO:0000313" key="2">
    <source>
        <dbReference type="Proteomes" id="UP000699462"/>
    </source>
</evidence>
<comment type="caution">
    <text evidence="1">The sequence shown here is derived from an EMBL/GenBank/DDBJ whole genome shotgun (WGS) entry which is preliminary data.</text>
</comment>
<dbReference type="AlphaFoldDB" id="A0A8T0DHD2"/>
<accession>A0A8T0DHD2</accession>